<accession>A0AAE0HC48</accession>
<dbReference type="EMBL" id="JAUEPN010000005">
    <property type="protein sequence ID" value="KAK3293800.1"/>
    <property type="molecule type" value="Genomic_DNA"/>
</dbReference>
<protein>
    <recommendedName>
        <fullName evidence="4">C2H2-type domain-containing protein</fullName>
    </recommendedName>
</protein>
<dbReference type="PANTHER" id="PTHR38166:SF1">
    <property type="entry name" value="C2H2-TYPE DOMAIN-CONTAINING PROTEIN"/>
    <property type="match status" value="1"/>
</dbReference>
<dbReference type="PANTHER" id="PTHR38166">
    <property type="entry name" value="C2H2-TYPE DOMAIN-CONTAINING PROTEIN-RELATED"/>
    <property type="match status" value="1"/>
</dbReference>
<gene>
    <name evidence="2" type="ORF">B0H64DRAFT_173147</name>
</gene>
<comment type="caution">
    <text evidence="2">The sequence shown here is derived from an EMBL/GenBank/DDBJ whole genome shotgun (WGS) entry which is preliminary data.</text>
</comment>
<feature type="compositionally biased region" description="Pro residues" evidence="1">
    <location>
        <begin position="281"/>
        <end position="290"/>
    </location>
</feature>
<name>A0AAE0HC48_9PEZI</name>
<feature type="compositionally biased region" description="Polar residues" evidence="1">
    <location>
        <begin position="781"/>
        <end position="816"/>
    </location>
</feature>
<evidence type="ECO:0000313" key="3">
    <source>
        <dbReference type="Proteomes" id="UP001278766"/>
    </source>
</evidence>
<evidence type="ECO:0000313" key="2">
    <source>
        <dbReference type="EMBL" id="KAK3293800.1"/>
    </source>
</evidence>
<feature type="compositionally biased region" description="Polar residues" evidence="1">
    <location>
        <begin position="413"/>
        <end position="425"/>
    </location>
</feature>
<keyword evidence="3" id="KW-1185">Reference proteome</keyword>
<feature type="region of interest" description="Disordered" evidence="1">
    <location>
        <begin position="238"/>
        <end position="389"/>
    </location>
</feature>
<feature type="region of interest" description="Disordered" evidence="1">
    <location>
        <begin position="531"/>
        <end position="579"/>
    </location>
</feature>
<evidence type="ECO:0000256" key="1">
    <source>
        <dbReference type="SAM" id="MobiDB-lite"/>
    </source>
</evidence>
<reference evidence="2" key="2">
    <citation type="submission" date="2023-06" db="EMBL/GenBank/DDBJ databases">
        <authorList>
            <consortium name="Lawrence Berkeley National Laboratory"/>
            <person name="Haridas S."/>
            <person name="Hensen N."/>
            <person name="Bonometti L."/>
            <person name="Westerberg I."/>
            <person name="Brannstrom I.O."/>
            <person name="Guillou S."/>
            <person name="Cros-Aarteil S."/>
            <person name="Calhoun S."/>
            <person name="Kuo A."/>
            <person name="Mondo S."/>
            <person name="Pangilinan J."/>
            <person name="Riley R."/>
            <person name="Labutti K."/>
            <person name="Andreopoulos B."/>
            <person name="Lipzen A."/>
            <person name="Chen C."/>
            <person name="Yanf M."/>
            <person name="Daum C."/>
            <person name="Ng V."/>
            <person name="Clum A."/>
            <person name="Steindorff A."/>
            <person name="Ohm R."/>
            <person name="Martin F."/>
            <person name="Silar P."/>
            <person name="Natvig D."/>
            <person name="Lalanne C."/>
            <person name="Gautier V."/>
            <person name="Ament-Velasquez S.L."/>
            <person name="Kruys A."/>
            <person name="Hutchinson M.I."/>
            <person name="Powell A.J."/>
            <person name="Barry K."/>
            <person name="Miller A.N."/>
            <person name="Grigoriev I.V."/>
            <person name="Debuchy R."/>
            <person name="Gladieux P."/>
            <person name="Thoren M.H."/>
            <person name="Johannesson H."/>
        </authorList>
    </citation>
    <scope>NUCLEOTIDE SEQUENCE</scope>
    <source>
        <strain evidence="2">CBS 168.71</strain>
    </source>
</reference>
<dbReference type="AlphaFoldDB" id="A0AAE0HC48"/>
<feature type="region of interest" description="Disordered" evidence="1">
    <location>
        <begin position="696"/>
        <end position="717"/>
    </location>
</feature>
<dbReference type="RefSeq" id="XP_062657314.1">
    <property type="nucleotide sequence ID" value="XM_062798797.1"/>
</dbReference>
<feature type="compositionally biased region" description="Basic and acidic residues" evidence="1">
    <location>
        <begin position="349"/>
        <end position="367"/>
    </location>
</feature>
<reference evidence="2" key="1">
    <citation type="journal article" date="2023" name="Mol. Phylogenet. Evol.">
        <title>Genome-scale phylogeny and comparative genomics of the fungal order Sordariales.</title>
        <authorList>
            <person name="Hensen N."/>
            <person name="Bonometti L."/>
            <person name="Westerberg I."/>
            <person name="Brannstrom I.O."/>
            <person name="Guillou S."/>
            <person name="Cros-Aarteil S."/>
            <person name="Calhoun S."/>
            <person name="Haridas S."/>
            <person name="Kuo A."/>
            <person name="Mondo S."/>
            <person name="Pangilinan J."/>
            <person name="Riley R."/>
            <person name="LaButti K."/>
            <person name="Andreopoulos B."/>
            <person name="Lipzen A."/>
            <person name="Chen C."/>
            <person name="Yan M."/>
            <person name="Daum C."/>
            <person name="Ng V."/>
            <person name="Clum A."/>
            <person name="Steindorff A."/>
            <person name="Ohm R.A."/>
            <person name="Martin F."/>
            <person name="Silar P."/>
            <person name="Natvig D.O."/>
            <person name="Lalanne C."/>
            <person name="Gautier V."/>
            <person name="Ament-Velasquez S.L."/>
            <person name="Kruys A."/>
            <person name="Hutchinson M.I."/>
            <person name="Powell A.J."/>
            <person name="Barry K."/>
            <person name="Miller A.N."/>
            <person name="Grigoriev I.V."/>
            <person name="Debuchy R."/>
            <person name="Gladieux P."/>
            <person name="Hiltunen Thoren M."/>
            <person name="Johannesson H."/>
        </authorList>
    </citation>
    <scope>NUCLEOTIDE SEQUENCE</scope>
    <source>
        <strain evidence="2">CBS 168.71</strain>
    </source>
</reference>
<evidence type="ECO:0008006" key="4">
    <source>
        <dbReference type="Google" id="ProtNLM"/>
    </source>
</evidence>
<organism evidence="2 3">
    <name type="scientific">Chaetomium fimeti</name>
    <dbReference type="NCBI Taxonomy" id="1854472"/>
    <lineage>
        <taxon>Eukaryota</taxon>
        <taxon>Fungi</taxon>
        <taxon>Dikarya</taxon>
        <taxon>Ascomycota</taxon>
        <taxon>Pezizomycotina</taxon>
        <taxon>Sordariomycetes</taxon>
        <taxon>Sordariomycetidae</taxon>
        <taxon>Sordariales</taxon>
        <taxon>Chaetomiaceae</taxon>
        <taxon>Chaetomium</taxon>
    </lineage>
</organism>
<feature type="region of interest" description="Disordered" evidence="1">
    <location>
        <begin position="781"/>
        <end position="827"/>
    </location>
</feature>
<feature type="compositionally biased region" description="Polar residues" evidence="1">
    <location>
        <begin position="267"/>
        <end position="280"/>
    </location>
</feature>
<feature type="region of interest" description="Disordered" evidence="1">
    <location>
        <begin position="182"/>
        <end position="217"/>
    </location>
</feature>
<feature type="compositionally biased region" description="Polar residues" evidence="1">
    <location>
        <begin position="246"/>
        <end position="257"/>
    </location>
</feature>
<feature type="region of interest" description="Disordered" evidence="1">
    <location>
        <begin position="1"/>
        <end position="138"/>
    </location>
</feature>
<dbReference type="GeneID" id="87835745"/>
<proteinExistence type="predicted"/>
<feature type="region of interest" description="Disordered" evidence="1">
    <location>
        <begin position="407"/>
        <end position="430"/>
    </location>
</feature>
<sequence>MQGKNGPSPGTPPSPDSAESPQSKPESKADQPHVQVPSSTTAGIAALIDDFSRFRPQDSENSDDMSQQAAATEVSAGSKGSGDGIGIRPSSPASDATEPPHGATDAGMSADEQHSTSSGEGRLGGDDRDDGGQSEMIDRIMKSFCASLDSKIAAITEPKARPGVKEEGLGMASFAAATTVAKDAAPSAPQKPARKIKFRRGPGDVQPEPTAPGFGMGMLQPSSMASLFTPMLAAAHAPVPPALGFPSTTHRSTVPQNQSPPPPSSSVTFTPLRSRQQLSTPSPPPPPPQAPIRYAHQAGGLPSPPLTSTPPSRSIIRPLGFSRNQEVSVPGVGPGSAADISGVRVRSVRAREAERRVVDPSLDRAQHVPDIPTASGGQVVPEGSDLTNISRREPIPASEMRYRQIRRAPRHPTVTSESTTPSAHTFQGARSGEIHHQPTALDGSAQLDGQLNWSASELRREDVNAEANAPSIEEEVHLPFVGYTLKNFKSQPLSHQSMPPLANLRNQDMIPSVQRYGPETFEGWQAPQTMKRAAGPEPLGPDTSPEAPQETDGDGRRKKPKRASLSAGATSEEKGTGKFACPYFQRNPKKYRKWTSCPGPGWDEVHRVKTHLYRRHPLPIQCPRCWETFKAEAQLQLHLQQDPPCSVQRNRTLQEGFTKDQEKKLRSRKKGHADMTDVDKWREIYMILFPDDEQSAIPSPYYNESEDGGENQAPNGYGELEDYATFIRREMPTLVRRELETLFREEFQDIEERVRPRIADIVMNLQPRLLGLYQQSQMPLSEYGPQQHTGATSGSEPTLTPSLSQSAGSATGSGPDSTPDMAFGVDNGFTGTEAQLGFYGSGLDEHWNGPSPGSHMQPQAPQANIGLGLNWDSEFNNLLNPALFFMPPPGGLPMGY</sequence>
<dbReference type="Proteomes" id="UP001278766">
    <property type="component" value="Unassembled WGS sequence"/>
</dbReference>
<feature type="region of interest" description="Disordered" evidence="1">
    <location>
        <begin position="840"/>
        <end position="859"/>
    </location>
</feature>